<dbReference type="RefSeq" id="WP_092634703.1">
    <property type="nucleotide sequence ID" value="NZ_FNQT01000003.1"/>
</dbReference>
<dbReference type="EMBL" id="FNQT01000003">
    <property type="protein sequence ID" value="SEA17895.1"/>
    <property type="molecule type" value="Genomic_DNA"/>
</dbReference>
<evidence type="ECO:0008006" key="4">
    <source>
        <dbReference type="Google" id="ProtNLM"/>
    </source>
</evidence>
<feature type="region of interest" description="Disordered" evidence="1">
    <location>
        <begin position="24"/>
        <end position="155"/>
    </location>
</feature>
<feature type="compositionally biased region" description="Acidic residues" evidence="1">
    <location>
        <begin position="90"/>
        <end position="111"/>
    </location>
</feature>
<feature type="compositionally biased region" description="Low complexity" evidence="1">
    <location>
        <begin position="43"/>
        <end position="89"/>
    </location>
</feature>
<dbReference type="OrthoDB" id="78050at2157"/>
<dbReference type="Pfam" id="PF09845">
    <property type="entry name" value="OapC"/>
    <property type="match status" value="1"/>
</dbReference>
<organism evidence="2 3">
    <name type="scientific">Haloplanus vescus</name>
    <dbReference type="NCBI Taxonomy" id="555874"/>
    <lineage>
        <taxon>Archaea</taxon>
        <taxon>Methanobacteriati</taxon>
        <taxon>Methanobacteriota</taxon>
        <taxon>Stenosarchaea group</taxon>
        <taxon>Halobacteria</taxon>
        <taxon>Halobacteriales</taxon>
        <taxon>Haloferacaceae</taxon>
        <taxon>Haloplanus</taxon>
    </lineage>
</organism>
<evidence type="ECO:0000313" key="3">
    <source>
        <dbReference type="Proteomes" id="UP000236755"/>
    </source>
</evidence>
<sequence length="212" mass="22790">MPHQCTNCERVFEDGSKEMLSGCPDCGGNKFQFKPDSATPTPTLDDQSTTATASDPADATATNADSPSADGTSSSSGWTPWPDTQSADTADTDTDYIEAESDPSVLEEDTAQADARSGVVTNDELDDAASPPPSAADAARAIPPDEDSDDGPDIEDLRAELNDQFESIKILEPGQYELNLMELYDRQECIISLQEDGHYVIEVADTWRDDDT</sequence>
<evidence type="ECO:0000256" key="1">
    <source>
        <dbReference type="SAM" id="MobiDB-lite"/>
    </source>
</evidence>
<dbReference type="AlphaFoldDB" id="A0A1H3Z2E1"/>
<reference evidence="2 3" key="1">
    <citation type="submission" date="2016-10" db="EMBL/GenBank/DDBJ databases">
        <authorList>
            <person name="de Groot N.N."/>
        </authorList>
    </citation>
    <scope>NUCLEOTIDE SEQUENCE [LARGE SCALE GENOMIC DNA]</scope>
    <source>
        <strain evidence="2 3">CGMCC 1.8712</strain>
    </source>
</reference>
<dbReference type="InterPro" id="IPR018645">
    <property type="entry name" value="OapC-like"/>
</dbReference>
<dbReference type="STRING" id="555874.SAMN04488065_2107"/>
<name>A0A1H3Z2E1_9EURY</name>
<gene>
    <name evidence="2" type="ORF">SAMN04488065_2107</name>
</gene>
<proteinExistence type="predicted"/>
<accession>A0A1H3Z2E1</accession>
<feature type="compositionally biased region" description="Acidic residues" evidence="1">
    <location>
        <begin position="144"/>
        <end position="154"/>
    </location>
</feature>
<evidence type="ECO:0000313" key="2">
    <source>
        <dbReference type="EMBL" id="SEA17895.1"/>
    </source>
</evidence>
<dbReference type="Proteomes" id="UP000236755">
    <property type="component" value="Unassembled WGS sequence"/>
</dbReference>
<keyword evidence="3" id="KW-1185">Reference proteome</keyword>
<protein>
    <recommendedName>
        <fullName evidence="4">Zn-ribbon containing protein</fullName>
    </recommendedName>
</protein>